<dbReference type="OrthoDB" id="5773255at2759"/>
<dbReference type="Proteomes" id="UP000268014">
    <property type="component" value="Unassembled WGS sequence"/>
</dbReference>
<name>A0A0N4WNU4_HAEPC</name>
<dbReference type="WBParaSite" id="HPLM_0001298501-mRNA-1">
    <property type="protein sequence ID" value="HPLM_0001298501-mRNA-1"/>
    <property type="gene ID" value="HPLM_0001298501"/>
</dbReference>
<dbReference type="GO" id="GO:0050482">
    <property type="term" value="P:arachidonate secretion"/>
    <property type="evidence" value="ECO:0007669"/>
    <property type="project" value="InterPro"/>
</dbReference>
<proteinExistence type="predicted"/>
<gene>
    <name evidence="3" type="ORF">HPLM_LOCUS12977</name>
</gene>
<sequence>MVLNLELTAASSGESSITRCGGDTIGVILRVLYWLNVSTRYLNWEVINDSVSCKIGCNLQEMLGFGLNVAIVRNLCSLFLPLNKMKLTCILISCLMFEVSLAVLRCGNDDIQQGIAKGFLVNDCKGRMGKIDACCVAHKNCYESRAPQNVCDDTFCKCVEDSASKMPTCTFHAGNFCTFARLFGALQYNKPRPPTI</sequence>
<dbReference type="GO" id="GO:0006644">
    <property type="term" value="P:phospholipid metabolic process"/>
    <property type="evidence" value="ECO:0007669"/>
    <property type="project" value="InterPro"/>
</dbReference>
<dbReference type="GO" id="GO:0004623">
    <property type="term" value="F:phospholipase A2 activity"/>
    <property type="evidence" value="ECO:0007669"/>
    <property type="project" value="InterPro"/>
</dbReference>
<dbReference type="PANTHER" id="PTHR34228:SF4">
    <property type="entry name" value="VENOM PROTEIN"/>
    <property type="match status" value="1"/>
</dbReference>
<keyword evidence="2" id="KW-0964">Secreted</keyword>
<evidence type="ECO:0000256" key="1">
    <source>
        <dbReference type="ARBA" id="ARBA00004613"/>
    </source>
</evidence>
<dbReference type="PROSITE" id="PS00118">
    <property type="entry name" value="PA2_HIS"/>
    <property type="match status" value="1"/>
</dbReference>
<dbReference type="SUPFAM" id="SSF48619">
    <property type="entry name" value="Phospholipase A2, PLA2"/>
    <property type="match status" value="1"/>
</dbReference>
<evidence type="ECO:0000313" key="3">
    <source>
        <dbReference type="EMBL" id="VDO47397.1"/>
    </source>
</evidence>
<dbReference type="InterPro" id="IPR053322">
    <property type="entry name" value="PLA2-like"/>
</dbReference>
<reference evidence="5" key="1">
    <citation type="submission" date="2017-02" db="UniProtKB">
        <authorList>
            <consortium name="WormBaseParasite"/>
        </authorList>
    </citation>
    <scope>IDENTIFICATION</scope>
</reference>
<evidence type="ECO:0000256" key="2">
    <source>
        <dbReference type="ARBA" id="ARBA00022525"/>
    </source>
</evidence>
<dbReference type="GO" id="GO:0005576">
    <property type="term" value="C:extracellular region"/>
    <property type="evidence" value="ECO:0007669"/>
    <property type="project" value="UniProtKB-SubCell"/>
</dbReference>
<comment type="subcellular location">
    <subcellularLocation>
        <location evidence="1">Secreted</location>
    </subcellularLocation>
</comment>
<organism evidence="5">
    <name type="scientific">Haemonchus placei</name>
    <name type="common">Barber's pole worm</name>
    <dbReference type="NCBI Taxonomy" id="6290"/>
    <lineage>
        <taxon>Eukaryota</taxon>
        <taxon>Metazoa</taxon>
        <taxon>Ecdysozoa</taxon>
        <taxon>Nematoda</taxon>
        <taxon>Chromadorea</taxon>
        <taxon>Rhabditida</taxon>
        <taxon>Rhabditina</taxon>
        <taxon>Rhabditomorpha</taxon>
        <taxon>Strongyloidea</taxon>
        <taxon>Trichostrongylidae</taxon>
        <taxon>Haemonchus</taxon>
    </lineage>
</organism>
<dbReference type="PANTHER" id="PTHR34228">
    <property type="entry name" value="PROTEIN CBG09474-RELATED"/>
    <property type="match status" value="1"/>
</dbReference>
<protein>
    <submittedName>
        <fullName evidence="5">Phospholipase A(2)</fullName>
    </submittedName>
</protein>
<reference evidence="3 4" key="2">
    <citation type="submission" date="2018-11" db="EMBL/GenBank/DDBJ databases">
        <authorList>
            <consortium name="Pathogen Informatics"/>
        </authorList>
    </citation>
    <scope>NUCLEOTIDE SEQUENCE [LARGE SCALE GENOMIC DNA]</scope>
    <source>
        <strain evidence="3 4">MHpl1</strain>
    </source>
</reference>
<evidence type="ECO:0000313" key="4">
    <source>
        <dbReference type="Proteomes" id="UP000268014"/>
    </source>
</evidence>
<dbReference type="InterPro" id="IPR033113">
    <property type="entry name" value="PLA2_histidine"/>
</dbReference>
<accession>A0A0N4WNU4</accession>
<dbReference type="EMBL" id="UZAF01018042">
    <property type="protein sequence ID" value="VDO47397.1"/>
    <property type="molecule type" value="Genomic_DNA"/>
</dbReference>
<dbReference type="InterPro" id="IPR036444">
    <property type="entry name" value="PLipase_A2_dom_sf"/>
</dbReference>
<keyword evidence="4" id="KW-1185">Reference proteome</keyword>
<evidence type="ECO:0000313" key="5">
    <source>
        <dbReference type="WBParaSite" id="HPLM_0001298501-mRNA-1"/>
    </source>
</evidence>
<dbReference type="AlphaFoldDB" id="A0A0N4WNU4"/>